<evidence type="ECO:0000256" key="5">
    <source>
        <dbReference type="ARBA" id="ARBA00022825"/>
    </source>
</evidence>
<dbReference type="HOGENOM" id="CLU_034346_3_1_10"/>
<keyword evidence="3" id="KW-0645">Protease</keyword>
<accession>Q3AP11</accession>
<dbReference type="PANTHER" id="PTHR30237">
    <property type="entry name" value="MURAMOYLTETRAPEPTIDE CARBOXYPEPTIDASE"/>
    <property type="match status" value="1"/>
</dbReference>
<dbReference type="GO" id="GO:0006508">
    <property type="term" value="P:proteolysis"/>
    <property type="evidence" value="ECO:0007669"/>
    <property type="project" value="UniProtKB-KW"/>
</dbReference>
<dbReference type="KEGG" id="cch:Cag_2016"/>
<dbReference type="SUPFAM" id="SSF52317">
    <property type="entry name" value="Class I glutamine amidotransferase-like"/>
    <property type="match status" value="1"/>
</dbReference>
<evidence type="ECO:0000259" key="8">
    <source>
        <dbReference type="Pfam" id="PF17676"/>
    </source>
</evidence>
<dbReference type="GO" id="GO:0008236">
    <property type="term" value="F:serine-type peptidase activity"/>
    <property type="evidence" value="ECO:0007669"/>
    <property type="project" value="UniProtKB-KW"/>
</dbReference>
<dbReference type="AlphaFoldDB" id="Q3AP11"/>
<keyword evidence="4 9" id="KW-0378">Hydrolase</keyword>
<sequence>MKTLLPKALRAGDTIGLISPSSHCAYPDKINQAVRYLEAHGYRVKASRYLNCIDTDPAIADRQKLHDIHAMFSDPAVHAIVCLRGGAGATRLLGQLDYGLIAANPKIVVGYSDITALSLAMLAKVGLITFSGPMLATELYEPDPYTEEHFWGMLTSPAYSRSLINYEHHPITCLQSGTVEGRLLGGNLSVVTSLLGTPYFPHIEGEALLFFEDVNEPVYRIDRMLSHVGNAGLLTQAKGLLFGYFSTGTPLPVAEEQRLQYSMEYYSAMLPPDAVAIRGLSFGHIRHMMTMPVGARCKLHVAADGLFSFGTLEAVVRA</sequence>
<proteinExistence type="inferred from homology"/>
<dbReference type="CDD" id="cd07025">
    <property type="entry name" value="Peptidase_S66"/>
    <property type="match status" value="1"/>
</dbReference>
<dbReference type="EMBL" id="CP000108">
    <property type="protein sequence ID" value="ABB29264.1"/>
    <property type="molecule type" value="Genomic_DNA"/>
</dbReference>
<dbReference type="Pfam" id="PF17676">
    <property type="entry name" value="Peptidase_S66C"/>
    <property type="match status" value="1"/>
</dbReference>
<keyword evidence="5" id="KW-0720">Serine protease</keyword>
<gene>
    <name evidence="9" type="ordered locus">Cag_2016</name>
</gene>
<dbReference type="OrthoDB" id="9807329at2"/>
<dbReference type="SUPFAM" id="SSF141986">
    <property type="entry name" value="LD-carboxypeptidase A C-terminal domain-like"/>
    <property type="match status" value="1"/>
</dbReference>
<reference evidence="9" key="1">
    <citation type="submission" date="2005-08" db="EMBL/GenBank/DDBJ databases">
        <title>Complete sequence of Chlorobium chlorochromatii CaD3.</title>
        <authorList>
            <person name="Copeland A."/>
            <person name="Lucas S."/>
            <person name="Lapidus A."/>
            <person name="Barry K."/>
            <person name="Detter J.C."/>
            <person name="Glavina T."/>
            <person name="Hammon N."/>
            <person name="Israni S."/>
            <person name="Pitluck S."/>
            <person name="Bryant D."/>
            <person name="Schmutz J."/>
            <person name="Larimer F."/>
            <person name="Land M."/>
            <person name="Kyrpides N."/>
            <person name="Ivanova N."/>
            <person name="Richardson P."/>
        </authorList>
    </citation>
    <scope>NUCLEOTIDE SEQUENCE [LARGE SCALE GENOMIC DNA]</scope>
    <source>
        <strain evidence="9">CaD3</strain>
    </source>
</reference>
<dbReference type="Gene3D" id="3.50.30.60">
    <property type="entry name" value="LD-carboxypeptidase A C-terminal domain-like"/>
    <property type="match status" value="1"/>
</dbReference>
<dbReference type="InterPro" id="IPR040449">
    <property type="entry name" value="Peptidase_S66_N"/>
</dbReference>
<dbReference type="EC" id="3.4.17.13" evidence="9"/>
<name>Q3AP11_CHLCH</name>
<dbReference type="eggNOG" id="COG1619">
    <property type="taxonomic scope" value="Bacteria"/>
</dbReference>
<dbReference type="InterPro" id="IPR029062">
    <property type="entry name" value="Class_I_gatase-like"/>
</dbReference>
<evidence type="ECO:0000256" key="4">
    <source>
        <dbReference type="ARBA" id="ARBA00022801"/>
    </source>
</evidence>
<feature type="active site" description="Nucleophile" evidence="6">
    <location>
        <position position="112"/>
    </location>
</feature>
<keyword evidence="2 9" id="KW-0121">Carboxypeptidase</keyword>
<dbReference type="InterPro" id="IPR003507">
    <property type="entry name" value="S66_fam"/>
</dbReference>
<evidence type="ECO:0000259" key="7">
    <source>
        <dbReference type="Pfam" id="PF02016"/>
    </source>
</evidence>
<evidence type="ECO:0000256" key="2">
    <source>
        <dbReference type="ARBA" id="ARBA00022645"/>
    </source>
</evidence>
<feature type="active site" description="Charge relay system" evidence="6">
    <location>
        <position position="212"/>
    </location>
</feature>
<evidence type="ECO:0000256" key="6">
    <source>
        <dbReference type="PIRSR" id="PIRSR028757-1"/>
    </source>
</evidence>
<dbReference type="GO" id="GO:0106415">
    <property type="term" value="F:muramoyltetrapeptide carboxypeptidase activity"/>
    <property type="evidence" value="ECO:0007669"/>
    <property type="project" value="UniProtKB-EC"/>
</dbReference>
<feature type="domain" description="LD-carboxypeptidase N-terminal" evidence="7">
    <location>
        <begin position="15"/>
        <end position="132"/>
    </location>
</feature>
<evidence type="ECO:0000256" key="1">
    <source>
        <dbReference type="ARBA" id="ARBA00010233"/>
    </source>
</evidence>
<dbReference type="PIRSF" id="PIRSF028757">
    <property type="entry name" value="LD-carboxypeptidase"/>
    <property type="match status" value="1"/>
</dbReference>
<evidence type="ECO:0000256" key="3">
    <source>
        <dbReference type="ARBA" id="ARBA00022670"/>
    </source>
</evidence>
<dbReference type="STRING" id="340177.Cag_2016"/>
<dbReference type="Gene3D" id="3.40.50.10740">
    <property type="entry name" value="Class I glutamine amidotransferase-like"/>
    <property type="match status" value="1"/>
</dbReference>
<feature type="domain" description="LD-carboxypeptidase C-terminal" evidence="8">
    <location>
        <begin position="180"/>
        <end position="299"/>
    </location>
</feature>
<dbReference type="MEROPS" id="S66.001"/>
<dbReference type="InterPro" id="IPR027461">
    <property type="entry name" value="Carboxypeptidase_A_C_sf"/>
</dbReference>
<protein>
    <submittedName>
        <fullName evidence="9">Muramoyltetrapeptide carboxypeptidase, putative</fullName>
        <ecNumber evidence="9">3.4.17.13</ecNumber>
    </submittedName>
</protein>
<dbReference type="PANTHER" id="PTHR30237:SF2">
    <property type="entry name" value="MUREIN TETRAPEPTIDE CARBOXYPEPTIDASE"/>
    <property type="match status" value="1"/>
</dbReference>
<dbReference type="Pfam" id="PF02016">
    <property type="entry name" value="Peptidase_S66"/>
    <property type="match status" value="1"/>
</dbReference>
<comment type="similarity">
    <text evidence="1">Belongs to the peptidase S66 family.</text>
</comment>
<dbReference type="InterPro" id="IPR040921">
    <property type="entry name" value="Peptidase_S66C"/>
</dbReference>
<evidence type="ECO:0000313" key="9">
    <source>
        <dbReference type="EMBL" id="ABB29264.1"/>
    </source>
</evidence>
<organism evidence="9">
    <name type="scientific">Chlorobium chlorochromatii (strain CaD3)</name>
    <dbReference type="NCBI Taxonomy" id="340177"/>
    <lineage>
        <taxon>Bacteria</taxon>
        <taxon>Pseudomonadati</taxon>
        <taxon>Chlorobiota</taxon>
        <taxon>Chlorobiia</taxon>
        <taxon>Chlorobiales</taxon>
        <taxon>Chlorobiaceae</taxon>
        <taxon>Chlorobium/Pelodictyon group</taxon>
        <taxon>Chlorobium</taxon>
    </lineage>
</organism>
<dbReference type="InterPro" id="IPR027478">
    <property type="entry name" value="LdcA_N"/>
</dbReference>
<feature type="active site" description="Charge relay system" evidence="6">
    <location>
        <position position="284"/>
    </location>
</feature>